<dbReference type="OrthoDB" id="1046608at2759"/>
<dbReference type="SMART" id="SM00579">
    <property type="entry name" value="FBD"/>
    <property type="match status" value="1"/>
</dbReference>
<name>A0A6D2HTZ0_9BRAS</name>
<evidence type="ECO:0000313" key="2">
    <source>
        <dbReference type="EMBL" id="CAA7019184.1"/>
    </source>
</evidence>
<evidence type="ECO:0000259" key="1">
    <source>
        <dbReference type="SMART" id="SM00579"/>
    </source>
</evidence>
<reference evidence="2" key="1">
    <citation type="submission" date="2020-01" db="EMBL/GenBank/DDBJ databases">
        <authorList>
            <person name="Mishra B."/>
        </authorList>
    </citation>
    <scope>NUCLEOTIDE SEQUENCE [LARGE SCALE GENOMIC DNA]</scope>
</reference>
<feature type="domain" description="FBD" evidence="1">
    <location>
        <begin position="302"/>
        <end position="376"/>
    </location>
</feature>
<gene>
    <name evidence="2" type="ORF">MERR_LOCUS6419</name>
</gene>
<dbReference type="InterPro" id="IPR050232">
    <property type="entry name" value="FBL13/AtMIF1-like"/>
</dbReference>
<dbReference type="EMBL" id="CACVBM020000444">
    <property type="protein sequence ID" value="CAA7019184.1"/>
    <property type="molecule type" value="Genomic_DNA"/>
</dbReference>
<dbReference type="PANTHER" id="PTHR31900:SF34">
    <property type="entry name" value="EMB|CAB62440.1-RELATED"/>
    <property type="match status" value="1"/>
</dbReference>
<sequence length="378" mass="43186">MVPKLEFEFESTKKKFAMNVVTSLLSHEAPVLESLHLRVGDRCYNTEMGDIGVLAGIAFARHVREFVLVSSGAFVPFPSSLFYSASLETLKLENEIEVDATSPVSLKSLKTLHLVDVRYKYAESFHNLVSGCPNLEELLVHGDLYRHHIIVAPSLKRLSVYDSATGRKNARFVINAPCLKYLKISKLKGYEVCLIENACELVEADIRNVSEIDNEMILESLKSVKSLIMDLSPLEIKLPTGSIFNQLVYLEMYTHKAMWWSLLALMLDSSPKLNVLKLTDCGSPRENLHCSEKWSEPKCVPECLFSQLETFVWTSYDWRIEEEIQVATYILKNARRLKKEKFTPTKKLNELEQRREMGKEFHGVVMASNSCHHVFVFE</sequence>
<protein>
    <recommendedName>
        <fullName evidence="1">FBD domain-containing protein</fullName>
    </recommendedName>
</protein>
<evidence type="ECO:0000313" key="3">
    <source>
        <dbReference type="Proteomes" id="UP000467841"/>
    </source>
</evidence>
<proteinExistence type="predicted"/>
<comment type="caution">
    <text evidence="2">The sequence shown here is derived from an EMBL/GenBank/DDBJ whole genome shotgun (WGS) entry which is preliminary data.</text>
</comment>
<dbReference type="Pfam" id="PF24758">
    <property type="entry name" value="LRR_At5g56370"/>
    <property type="match status" value="1"/>
</dbReference>
<dbReference type="Proteomes" id="UP000467841">
    <property type="component" value="Unassembled WGS sequence"/>
</dbReference>
<dbReference type="Pfam" id="PF08387">
    <property type="entry name" value="FBD"/>
    <property type="match status" value="1"/>
</dbReference>
<organism evidence="2 3">
    <name type="scientific">Microthlaspi erraticum</name>
    <dbReference type="NCBI Taxonomy" id="1685480"/>
    <lineage>
        <taxon>Eukaryota</taxon>
        <taxon>Viridiplantae</taxon>
        <taxon>Streptophyta</taxon>
        <taxon>Embryophyta</taxon>
        <taxon>Tracheophyta</taxon>
        <taxon>Spermatophyta</taxon>
        <taxon>Magnoliopsida</taxon>
        <taxon>eudicotyledons</taxon>
        <taxon>Gunneridae</taxon>
        <taxon>Pentapetalae</taxon>
        <taxon>rosids</taxon>
        <taxon>malvids</taxon>
        <taxon>Brassicales</taxon>
        <taxon>Brassicaceae</taxon>
        <taxon>Coluteocarpeae</taxon>
        <taxon>Microthlaspi</taxon>
    </lineage>
</organism>
<accession>A0A6D2HTZ0</accession>
<keyword evidence="3" id="KW-1185">Reference proteome</keyword>
<dbReference type="InterPro" id="IPR055411">
    <property type="entry name" value="LRR_FXL15/At3g58940/PEG3-like"/>
</dbReference>
<dbReference type="InterPro" id="IPR032675">
    <property type="entry name" value="LRR_dom_sf"/>
</dbReference>
<dbReference type="PANTHER" id="PTHR31900">
    <property type="entry name" value="F-BOX/RNI SUPERFAMILY PROTEIN-RELATED"/>
    <property type="match status" value="1"/>
</dbReference>
<dbReference type="InterPro" id="IPR006566">
    <property type="entry name" value="FBD"/>
</dbReference>
<dbReference type="AlphaFoldDB" id="A0A6D2HTZ0"/>
<dbReference type="SUPFAM" id="SSF52047">
    <property type="entry name" value="RNI-like"/>
    <property type="match status" value="1"/>
</dbReference>
<dbReference type="Gene3D" id="3.80.10.10">
    <property type="entry name" value="Ribonuclease Inhibitor"/>
    <property type="match status" value="1"/>
</dbReference>